<feature type="compositionally biased region" description="Polar residues" evidence="12">
    <location>
        <begin position="562"/>
        <end position="576"/>
    </location>
</feature>
<feature type="transmembrane region" description="Helical" evidence="13">
    <location>
        <begin position="34"/>
        <end position="55"/>
    </location>
</feature>
<reference evidence="16" key="1">
    <citation type="submission" date="2012-12" db="EMBL/GenBank/DDBJ databases">
        <authorList>
            <person name="Hellsten U."/>
            <person name="Grimwood J."/>
            <person name="Chapman J.A."/>
            <person name="Shapiro H."/>
            <person name="Aerts A."/>
            <person name="Otillar R.P."/>
            <person name="Terry A.Y."/>
            <person name="Boore J.L."/>
            <person name="Simakov O."/>
            <person name="Marletaz F."/>
            <person name="Cho S.-J."/>
            <person name="Edsinger-Gonzales E."/>
            <person name="Havlak P."/>
            <person name="Kuo D.-H."/>
            <person name="Larsson T."/>
            <person name="Lv J."/>
            <person name="Arendt D."/>
            <person name="Savage R."/>
            <person name="Osoegawa K."/>
            <person name="de Jong P."/>
            <person name="Lindberg D.R."/>
            <person name="Seaver E.C."/>
            <person name="Weisblat D.A."/>
            <person name="Putnam N.H."/>
            <person name="Grigoriev I.V."/>
            <person name="Rokhsar D.S."/>
        </authorList>
    </citation>
    <scope>NUCLEOTIDE SEQUENCE</scope>
</reference>
<dbReference type="InParanoid" id="T1F108"/>
<dbReference type="GO" id="GO:0035725">
    <property type="term" value="P:sodium ion transmembrane transport"/>
    <property type="evidence" value="ECO:0000318"/>
    <property type="project" value="GO_Central"/>
</dbReference>
<feature type="region of interest" description="Disordered" evidence="12">
    <location>
        <begin position="561"/>
        <end position="580"/>
    </location>
</feature>
<evidence type="ECO:0000256" key="13">
    <source>
        <dbReference type="SAM" id="Phobius"/>
    </source>
</evidence>
<evidence type="ECO:0000256" key="12">
    <source>
        <dbReference type="SAM" id="MobiDB-lite"/>
    </source>
</evidence>
<evidence type="ECO:0000256" key="2">
    <source>
        <dbReference type="ARBA" id="ARBA00022448"/>
    </source>
</evidence>
<evidence type="ECO:0000256" key="7">
    <source>
        <dbReference type="ARBA" id="ARBA00023065"/>
    </source>
</evidence>
<dbReference type="CTD" id="20202508"/>
<evidence type="ECO:0000256" key="5">
    <source>
        <dbReference type="ARBA" id="ARBA00022989"/>
    </source>
</evidence>
<dbReference type="GO" id="GO:0005886">
    <property type="term" value="C:plasma membrane"/>
    <property type="evidence" value="ECO:0000318"/>
    <property type="project" value="GO_Central"/>
</dbReference>
<sequence length="612" mass="69487">MLDVTRQELLKYGENTSVRGIPKFFKSKDIFLKLLWLVFFLGSTAVMIYLLVLLFTRYYSWPVASKYGEKIGHNLAFPDITICNLDPLAEGEPTELSLNFYLEFVIKNQNFMMDALKGSDNDTDFVDKSINTDEFIRTMYDEIFSVPGYILNLRKDRPKSNDCPNFIVDCNFFGMDWFGIENPCSAANFSRRWNANYYTCYTMRTSNLTTSNPTIRGLSLLLNVGPPNRIQVPFKSSLTSSQARGVQVSVHSPGTPPDLKRGFSIAPGTESIVDIVQTERTRQDKPYNELGCTREKTMPHSPTDKYTSDLCLEYCHQNVTQSLCGCMSHILSIPDSYFNNVTLCGNYSLYDTSINVLESFLNTTLELICAHALFDPKIEENCVNQCLMPCNETIYETYYSSTSWPQPSVQLSLFQNYFVDSDCLASNANVSARFANYLKVFKNCTKITCEIPYYSNLTQIEESFLQIKFLMKQNFPYYLAENPAYSWDVMVGTVGGMLSLWLGITAASGVEVIELVYMLFKRCWEKKKSKSRTKEMTSTAENISSNGERMPSDGTQLDKISASATNRSKTSNNATDHGQRSDLDLFEQFYINNRGSKNKIKNSANGYLSEIS</sequence>
<dbReference type="EnsemblMetazoa" id="HelroT168835">
    <property type="protein sequence ID" value="HelroP168835"/>
    <property type="gene ID" value="HelroG168835"/>
</dbReference>
<dbReference type="OMA" id="QMANDEP"/>
<feature type="compositionally biased region" description="Polar residues" evidence="12">
    <location>
        <begin position="536"/>
        <end position="547"/>
    </location>
</feature>
<evidence type="ECO:0000256" key="4">
    <source>
        <dbReference type="ARBA" id="ARBA00022692"/>
    </source>
</evidence>
<evidence type="ECO:0000256" key="8">
    <source>
        <dbReference type="ARBA" id="ARBA00023136"/>
    </source>
</evidence>
<evidence type="ECO:0000256" key="11">
    <source>
        <dbReference type="RuleBase" id="RU000679"/>
    </source>
</evidence>
<keyword evidence="8 13" id="KW-0472">Membrane</keyword>
<keyword evidence="5 13" id="KW-1133">Transmembrane helix</keyword>
<dbReference type="Gene3D" id="1.10.287.770">
    <property type="entry name" value="YojJ-like"/>
    <property type="match status" value="1"/>
</dbReference>
<dbReference type="EMBL" id="KB096023">
    <property type="protein sequence ID" value="ESO08915.1"/>
    <property type="molecule type" value="Genomic_DNA"/>
</dbReference>
<evidence type="ECO:0000256" key="10">
    <source>
        <dbReference type="ARBA" id="ARBA00023303"/>
    </source>
</evidence>
<dbReference type="Gene3D" id="2.60.470.10">
    <property type="entry name" value="Acid-sensing ion channels like domains"/>
    <property type="match status" value="1"/>
</dbReference>
<comment type="similarity">
    <text evidence="11">Belongs to the amiloride-sensitive sodium channel (TC 1.A.6) family.</text>
</comment>
<evidence type="ECO:0000256" key="1">
    <source>
        <dbReference type="ARBA" id="ARBA00004141"/>
    </source>
</evidence>
<name>T1F108_HELRO</name>
<dbReference type="RefSeq" id="XP_009012937.1">
    <property type="nucleotide sequence ID" value="XM_009014689.1"/>
</dbReference>
<evidence type="ECO:0000313" key="14">
    <source>
        <dbReference type="EMBL" id="ESO08915.1"/>
    </source>
</evidence>
<dbReference type="Pfam" id="PF00858">
    <property type="entry name" value="ASC"/>
    <property type="match status" value="1"/>
</dbReference>
<reference evidence="15" key="3">
    <citation type="submission" date="2015-06" db="UniProtKB">
        <authorList>
            <consortium name="EnsemblMetazoa"/>
        </authorList>
    </citation>
    <scope>IDENTIFICATION</scope>
</reference>
<comment type="subcellular location">
    <subcellularLocation>
        <location evidence="1">Membrane</location>
        <topology evidence="1">Multi-pass membrane protein</topology>
    </subcellularLocation>
</comment>
<dbReference type="GO" id="GO:0015280">
    <property type="term" value="F:ligand-gated sodium channel activity"/>
    <property type="evidence" value="ECO:0000318"/>
    <property type="project" value="GO_Central"/>
</dbReference>
<accession>T1F108</accession>
<dbReference type="PANTHER" id="PTHR11690:SF248">
    <property type="entry name" value="PICKPOCKET 17, ISOFORM A"/>
    <property type="match status" value="1"/>
</dbReference>
<gene>
    <name evidence="15" type="primary">20202508</name>
    <name evidence="14" type="ORF">HELRODRAFT_168835</name>
</gene>
<proteinExistence type="inferred from homology"/>
<keyword evidence="16" id="KW-1185">Reference proteome</keyword>
<evidence type="ECO:0000313" key="16">
    <source>
        <dbReference type="Proteomes" id="UP000015101"/>
    </source>
</evidence>
<dbReference type="GeneID" id="20202508"/>
<keyword evidence="10 11" id="KW-0407">Ion channel</keyword>
<dbReference type="PRINTS" id="PR01078">
    <property type="entry name" value="AMINACHANNEL"/>
</dbReference>
<evidence type="ECO:0000256" key="6">
    <source>
        <dbReference type="ARBA" id="ARBA00023053"/>
    </source>
</evidence>
<dbReference type="Proteomes" id="UP000015101">
    <property type="component" value="Unassembled WGS sequence"/>
</dbReference>
<feature type="region of interest" description="Disordered" evidence="12">
    <location>
        <begin position="534"/>
        <end position="556"/>
    </location>
</feature>
<evidence type="ECO:0000256" key="9">
    <source>
        <dbReference type="ARBA" id="ARBA00023201"/>
    </source>
</evidence>
<dbReference type="eggNOG" id="KOG4294">
    <property type="taxonomic scope" value="Eukaryota"/>
</dbReference>
<keyword evidence="2 11" id="KW-0813">Transport</keyword>
<dbReference type="OrthoDB" id="6021021at2759"/>
<dbReference type="PANTHER" id="PTHR11690">
    <property type="entry name" value="AMILORIDE-SENSITIVE SODIUM CHANNEL-RELATED"/>
    <property type="match status" value="1"/>
</dbReference>
<evidence type="ECO:0000256" key="3">
    <source>
        <dbReference type="ARBA" id="ARBA00022461"/>
    </source>
</evidence>
<dbReference type="AlphaFoldDB" id="T1F108"/>
<protein>
    <submittedName>
        <fullName evidence="14 15">Uncharacterized protein</fullName>
    </submittedName>
</protein>
<dbReference type="HOGENOM" id="CLU_020415_2_0_1"/>
<keyword evidence="7 11" id="KW-0406">Ion transport</keyword>
<evidence type="ECO:0000313" key="15">
    <source>
        <dbReference type="EnsemblMetazoa" id="HelroP168835"/>
    </source>
</evidence>
<dbReference type="InterPro" id="IPR001873">
    <property type="entry name" value="ENaC"/>
</dbReference>
<reference evidence="14 16" key="2">
    <citation type="journal article" date="2013" name="Nature">
        <title>Insights into bilaterian evolution from three spiralian genomes.</title>
        <authorList>
            <person name="Simakov O."/>
            <person name="Marletaz F."/>
            <person name="Cho S.J."/>
            <person name="Edsinger-Gonzales E."/>
            <person name="Havlak P."/>
            <person name="Hellsten U."/>
            <person name="Kuo D.H."/>
            <person name="Larsson T."/>
            <person name="Lv J."/>
            <person name="Arendt D."/>
            <person name="Savage R."/>
            <person name="Osoegawa K."/>
            <person name="de Jong P."/>
            <person name="Grimwood J."/>
            <person name="Chapman J.A."/>
            <person name="Shapiro H."/>
            <person name="Aerts A."/>
            <person name="Otillar R.P."/>
            <person name="Terry A.Y."/>
            <person name="Boore J.L."/>
            <person name="Grigoriev I.V."/>
            <person name="Lindberg D.R."/>
            <person name="Seaver E.C."/>
            <person name="Weisblat D.A."/>
            <person name="Putnam N.H."/>
            <person name="Rokhsar D.S."/>
        </authorList>
    </citation>
    <scope>NUCLEOTIDE SEQUENCE</scope>
</reference>
<dbReference type="EMBL" id="AMQM01003111">
    <property type="status" value="NOT_ANNOTATED_CDS"/>
    <property type="molecule type" value="Genomic_DNA"/>
</dbReference>
<keyword evidence="9 11" id="KW-0739">Sodium transport</keyword>
<organism evidence="15 16">
    <name type="scientific">Helobdella robusta</name>
    <name type="common">Californian leech</name>
    <dbReference type="NCBI Taxonomy" id="6412"/>
    <lineage>
        <taxon>Eukaryota</taxon>
        <taxon>Metazoa</taxon>
        <taxon>Spiralia</taxon>
        <taxon>Lophotrochozoa</taxon>
        <taxon>Annelida</taxon>
        <taxon>Clitellata</taxon>
        <taxon>Hirudinea</taxon>
        <taxon>Rhynchobdellida</taxon>
        <taxon>Glossiphoniidae</taxon>
        <taxon>Helobdella</taxon>
    </lineage>
</organism>
<keyword evidence="6" id="KW-0915">Sodium</keyword>
<keyword evidence="4 11" id="KW-0812">Transmembrane</keyword>
<dbReference type="KEGG" id="hro:HELRODRAFT_168835"/>
<keyword evidence="3 11" id="KW-0894">Sodium channel</keyword>
<feature type="transmembrane region" description="Helical" evidence="13">
    <location>
        <begin position="498"/>
        <end position="520"/>
    </location>
</feature>